<dbReference type="PROSITE" id="PS00116">
    <property type="entry name" value="DNA_POLYMERASE_B"/>
    <property type="match status" value="1"/>
</dbReference>
<comment type="similarity">
    <text evidence="3">Belongs to the DNA polymerase type-B family.</text>
</comment>
<keyword evidence="9" id="KW-0235">DNA replication</keyword>
<dbReference type="CDD" id="cd05534">
    <property type="entry name" value="POLBc_zeta"/>
    <property type="match status" value="1"/>
</dbReference>
<comment type="subcellular location">
    <subcellularLocation>
        <location evidence="2">Nucleus</location>
    </subcellularLocation>
</comment>
<sequence length="2100" mass="232233">MADSQSDSNAFSVRIVSIDHYMAPPIHGLDISYSSFQGGKVNEVPVIRIYGSTPAGQKTCLHVHGVLPYLYVPCADILLQPHEEGDAYTHAVSLALEKALKLKGNVGSKRQHVHGCSLVRARKFYGYYSSEELFVKIHLYSYYPHDVSRAAKLLLGGAVLDGSLQPYESHIPFILQFLIDYNLYGMGHMHLSKMKFRHPIPDTFSPRKFDHIGLHKQHMDKLTCMPNDFQEDPSCDASLSSPIWISSTIPADWIWQFPSEFEASSHQDIYCNKRQSVCELEGDASIDDVLNQQFKNYSSLSQTLSEVKMVQSLVPIWEEYEKTGMHEVIMPPDPGKPPPQDVLKTLSLGLEFENKLIELCGEAENSLTLTPFGKNVKVKQSMTSSTNEGNLVGLGHVNPNNIDGEPSKNAKEKEIIGSLSPQVSICEEDGPILTEGRDTCIKPLSIDEMRSSAITESLDPKAADKEALSLLRWLATSQAAEDINSDDELVRETVLSPLLPATTIDKVLEKANMDYESESQKECQDILDSIDDLIDFEGLKERASHCSDQNHSFISSSEKMIPQVDGSADDLISIPCAESTGNSSKTMMKHEFEGSSECQSLQDFGSRLTIKHKRKQSKWGSLPFSKVQEEKNDLEPVGLHMIDACVRETKDPVGTSFLVGNEAENCADSSMKNVDTNVHDLKESSPLVGCSVRDLMRRKRSHLVEPHEGGSGRTKKMLLEGEQREGLFLCPRRLNDELDKIPIESLNLKKSLAGQQTNFCETYEVKAAHSDSSFYGKLPLLYSSDFSSQASRLKDGHSGSHEKVGDGVRIGANTTPVDFAATGPQVHTQAWISKPKTIDSATSMGHSQIYNVKESGVTAMVIERFQQIDAVASSCLQTGLVECEVSGADCSMYGSGHKDEPSLGWVHDKSFENLAGTNATTDSMDLQNQNCRGGKQLGDFVLSGFGSSESVVVNTQAKCTELIGMTFCKKPPIADWTDRAFENASFTLTISNPEEDNFDGSSGTVMDDISPFFEGNCREAKEVIDSHARISGSDSDQFVMGIPTHCQNDGSYLYLLTPVLSPPSTDSVYRWLSCDDKGSSQGSNVESVEPSPLNASSLIGSQSSLPDDCEKAQSFFLDSSDKDMPESSSGSHVEPILDRLYHENPRNLNAERSPFGDGVTAIIQGGGGIAKEKSCSDSSHDMSQISGPDGKSKPTPLSQSGFQDPASVGGGQQLTLLSIEVQAESRGDLRPDPRFDAINVIALAIQNDTDSIPEVYVLLRSKTEAFKRTLDGISACKMLVFSEEKYLLSHFMKIVCSSDPDIIMGWDIQGGSLGFLAERASHLGIGLLNNISRTPSETKIAAGDLDISEKGIFDNLIPEQLNTDPVILEDAIIEDEWGRTHASGVHVGGRIVLNVWRLMRGEVKLNMYTIEAVAEAVLRRKIPSFHHKVLTKWFSCGPGRGRFRCIEYFIDRARLNLEIMNQLDMVGYQTLSVELCIVVMIEVYLSCPSMINRTSELARVFGIDFFSVLSRGSQYRVESMLLRLAHTQNYLAISPGSQQVASQPAMECLPLVMEPESGFYADPVVVLDFQSLYPSMIIAYNLCFSTCLGKVAPSKANTLGVSSFSPDPSVLQRVKNEILLTPNGVMYVSSKVRKGIMPRLLEEILSTRIMVKQAMKRLSPLQKILHRIFNARQLALKLIANVTYGYTAAGFSGRMPCAELADSIVQCGRCTLEKAISFVNAHDKWKAKVIYGDTDSLFVLLKGRTVKESFRIGNEIASAITAMNPNPVTLKMEKIYHPCFLLTKKRYVGYSYESPEQSEPVFDAKGIETVRRDTCGAVSKTLEKSLRLFFEHQNTSELKAYLQRQWTRILSGRVSLQDFIFAKEVRLGTYCTRSSSSLPPAAIVATKAMRADPRAEPRYAERIPYVVIHGELGARLIDMVVDPLELLAMDSPFRLNDLYYINKQIIPALQRVFGLVGADLNRWFIEMPRPVRDAFAKRPLSAPNAQRTRIDYYYLSKHCILCGELVQASTHICNQCLLKGASAAAAVIGRTSKLEREMQHLAAICRHCGGSDWVVESGVKCTSLACSVFYERRKVQKELQSLSSVAADEGFYPKCMVEWF</sequence>
<dbReference type="InterPro" id="IPR056447">
    <property type="entry name" value="REV3_N"/>
</dbReference>
<dbReference type="GO" id="GO:0042276">
    <property type="term" value="P:error-prone translesion synthesis"/>
    <property type="evidence" value="ECO:0007669"/>
    <property type="project" value="TreeGrafter"/>
</dbReference>
<keyword evidence="11" id="KW-0227">DNA damage</keyword>
<dbReference type="EMBL" id="PKMF04000458">
    <property type="protein sequence ID" value="KAK7830687.1"/>
    <property type="molecule type" value="Genomic_DNA"/>
</dbReference>
<evidence type="ECO:0000256" key="10">
    <source>
        <dbReference type="ARBA" id="ARBA00022723"/>
    </source>
</evidence>
<dbReference type="Pfam" id="PF24065">
    <property type="entry name" value="REV3_N"/>
    <property type="match status" value="1"/>
</dbReference>
<keyword evidence="29" id="KW-1185">Reference proteome</keyword>
<evidence type="ECO:0000256" key="8">
    <source>
        <dbReference type="ARBA" id="ARBA00022695"/>
    </source>
</evidence>
<evidence type="ECO:0000256" key="1">
    <source>
        <dbReference type="ARBA" id="ARBA00001966"/>
    </source>
</evidence>
<evidence type="ECO:0000313" key="29">
    <source>
        <dbReference type="Proteomes" id="UP000237347"/>
    </source>
</evidence>
<dbReference type="Gene3D" id="3.90.1600.10">
    <property type="entry name" value="Palm domain of DNA polymerase"/>
    <property type="match status" value="1"/>
</dbReference>
<dbReference type="GO" id="GO:0003677">
    <property type="term" value="F:DNA binding"/>
    <property type="evidence" value="ECO:0007669"/>
    <property type="project" value="UniProtKB-KW"/>
</dbReference>
<dbReference type="Proteomes" id="UP000237347">
    <property type="component" value="Unassembled WGS sequence"/>
</dbReference>
<evidence type="ECO:0000259" key="24">
    <source>
        <dbReference type="Pfam" id="PF03104"/>
    </source>
</evidence>
<dbReference type="GO" id="GO:0000724">
    <property type="term" value="P:double-strand break repair via homologous recombination"/>
    <property type="evidence" value="ECO:0007669"/>
    <property type="project" value="TreeGrafter"/>
</dbReference>
<evidence type="ECO:0000256" key="12">
    <source>
        <dbReference type="ARBA" id="ARBA00022771"/>
    </source>
</evidence>
<dbReference type="Pfam" id="PF14260">
    <property type="entry name" value="zf-C4pol"/>
    <property type="match status" value="1"/>
</dbReference>
<dbReference type="FunFam" id="3.30.342.10:FF:000014">
    <property type="entry name" value="DNA polymerase"/>
    <property type="match status" value="1"/>
</dbReference>
<dbReference type="InterPro" id="IPR017964">
    <property type="entry name" value="DNA-dir_DNA_pol_B_CS"/>
</dbReference>
<keyword evidence="10" id="KW-0479">Metal-binding</keyword>
<proteinExistence type="inferred from homology"/>
<dbReference type="PANTHER" id="PTHR45812">
    <property type="entry name" value="DNA POLYMERASE ZETA CATALYTIC SUBUNIT"/>
    <property type="match status" value="1"/>
</dbReference>
<evidence type="ECO:0000256" key="18">
    <source>
        <dbReference type="ARBA" id="ARBA00023204"/>
    </source>
</evidence>
<feature type="region of interest" description="Disordered" evidence="22">
    <location>
        <begin position="1169"/>
        <end position="1207"/>
    </location>
</feature>
<keyword evidence="14" id="KW-0239">DNA-directed DNA polymerase</keyword>
<dbReference type="InterPro" id="IPR006172">
    <property type="entry name" value="DNA-dir_DNA_pol_B"/>
</dbReference>
<dbReference type="InterPro" id="IPR043502">
    <property type="entry name" value="DNA/RNA_pol_sf"/>
</dbReference>
<evidence type="ECO:0000256" key="3">
    <source>
        <dbReference type="ARBA" id="ARBA00005755"/>
    </source>
</evidence>
<organism evidence="28 29">
    <name type="scientific">Quercus suber</name>
    <name type="common">Cork oak</name>
    <dbReference type="NCBI Taxonomy" id="58331"/>
    <lineage>
        <taxon>Eukaryota</taxon>
        <taxon>Viridiplantae</taxon>
        <taxon>Streptophyta</taxon>
        <taxon>Embryophyta</taxon>
        <taxon>Tracheophyta</taxon>
        <taxon>Spermatophyta</taxon>
        <taxon>Magnoliopsida</taxon>
        <taxon>eudicotyledons</taxon>
        <taxon>Gunneridae</taxon>
        <taxon>Pentapetalae</taxon>
        <taxon>rosids</taxon>
        <taxon>fabids</taxon>
        <taxon>Fagales</taxon>
        <taxon>Fagaceae</taxon>
        <taxon>Quercus</taxon>
    </lineage>
</organism>
<feature type="domain" description="DNA polymerase delta/zeta catalytic subunit N-terminal" evidence="26">
    <location>
        <begin position="65"/>
        <end position="146"/>
    </location>
</feature>
<dbReference type="InterPro" id="IPR042087">
    <property type="entry name" value="DNA_pol_B_thumb"/>
</dbReference>
<dbReference type="GO" id="GO:0000166">
    <property type="term" value="F:nucleotide binding"/>
    <property type="evidence" value="ECO:0007669"/>
    <property type="project" value="InterPro"/>
</dbReference>
<dbReference type="FunFam" id="1.10.132.60:FF:000007">
    <property type="entry name" value="DNA polymerase"/>
    <property type="match status" value="1"/>
</dbReference>
<keyword evidence="7" id="KW-0808">Transferase</keyword>
<dbReference type="PANTHER" id="PTHR45812:SF1">
    <property type="entry name" value="DNA POLYMERASE ZETA CATALYTIC SUBUNIT"/>
    <property type="match status" value="1"/>
</dbReference>
<feature type="domain" description="C4-type zinc-finger of DNA polymerase delta" evidence="25">
    <location>
        <begin position="1999"/>
        <end position="2072"/>
    </location>
</feature>
<dbReference type="Gene3D" id="3.30.420.10">
    <property type="entry name" value="Ribonuclease H-like superfamily/Ribonuclease H"/>
    <property type="match status" value="2"/>
</dbReference>
<evidence type="ECO:0000256" key="19">
    <source>
        <dbReference type="ARBA" id="ARBA00023242"/>
    </source>
</evidence>
<dbReference type="Pfam" id="PF03104">
    <property type="entry name" value="DNA_pol_B_exo1"/>
    <property type="match status" value="1"/>
</dbReference>
<keyword evidence="8" id="KW-0548">Nucleotidyltransferase</keyword>
<dbReference type="FunFam" id="3.30.420.10:FF:000082">
    <property type="entry name" value="DNA polymerase"/>
    <property type="match status" value="1"/>
</dbReference>
<evidence type="ECO:0000259" key="26">
    <source>
        <dbReference type="Pfam" id="PF24055"/>
    </source>
</evidence>
<name>A0AAW0JUI3_QUESU</name>
<dbReference type="Gene3D" id="1.10.287.690">
    <property type="entry name" value="Helix hairpin bin"/>
    <property type="match status" value="1"/>
</dbReference>
<dbReference type="InterPro" id="IPR030559">
    <property type="entry name" value="PolZ_Rev3"/>
</dbReference>
<evidence type="ECO:0000256" key="11">
    <source>
        <dbReference type="ARBA" id="ARBA00022763"/>
    </source>
</evidence>
<dbReference type="Gene3D" id="1.10.132.60">
    <property type="entry name" value="DNA polymerase family B, C-terminal domain"/>
    <property type="match status" value="1"/>
</dbReference>
<feature type="compositionally biased region" description="Basic and acidic residues" evidence="22">
    <location>
        <begin position="1170"/>
        <end position="1180"/>
    </location>
</feature>
<dbReference type="Gene3D" id="3.30.342.10">
    <property type="entry name" value="DNA Polymerase, chain B, domain 1"/>
    <property type="match status" value="1"/>
</dbReference>
<keyword evidence="18" id="KW-0234">DNA repair</keyword>
<dbReference type="GO" id="GO:0016035">
    <property type="term" value="C:zeta DNA polymerase complex"/>
    <property type="evidence" value="ECO:0007669"/>
    <property type="project" value="InterPro"/>
</dbReference>
<feature type="region of interest" description="Disordered" evidence="22">
    <location>
        <begin position="1080"/>
        <end position="1105"/>
    </location>
</feature>
<comment type="caution">
    <text evidence="28">The sequence shown here is derived from an EMBL/GenBank/DDBJ whole genome shotgun (WGS) entry which is preliminary data.</text>
</comment>
<dbReference type="GO" id="GO:0008270">
    <property type="term" value="F:zinc ion binding"/>
    <property type="evidence" value="ECO:0007669"/>
    <property type="project" value="UniProtKB-KW"/>
</dbReference>
<feature type="domain" description="DNA-directed DNA polymerase family B exonuclease" evidence="24">
    <location>
        <begin position="1212"/>
        <end position="1335"/>
    </location>
</feature>
<dbReference type="InterPro" id="IPR012337">
    <property type="entry name" value="RNaseH-like_sf"/>
</dbReference>
<evidence type="ECO:0000256" key="15">
    <source>
        <dbReference type="ARBA" id="ARBA00023004"/>
    </source>
</evidence>
<dbReference type="GO" id="GO:0005634">
    <property type="term" value="C:nucleus"/>
    <property type="evidence" value="ECO:0007669"/>
    <property type="project" value="UniProtKB-SubCell"/>
</dbReference>
<dbReference type="InterPro" id="IPR025687">
    <property type="entry name" value="Znf-C4pol"/>
</dbReference>
<keyword evidence="15" id="KW-0408">Iron</keyword>
<reference evidence="28 29" key="1">
    <citation type="journal article" date="2018" name="Sci. Data">
        <title>The draft genome sequence of cork oak.</title>
        <authorList>
            <person name="Ramos A.M."/>
            <person name="Usie A."/>
            <person name="Barbosa P."/>
            <person name="Barros P.M."/>
            <person name="Capote T."/>
            <person name="Chaves I."/>
            <person name="Simoes F."/>
            <person name="Abreu I."/>
            <person name="Carrasquinho I."/>
            <person name="Faro C."/>
            <person name="Guimaraes J.B."/>
            <person name="Mendonca D."/>
            <person name="Nobrega F."/>
            <person name="Rodrigues L."/>
            <person name="Saibo N.J.M."/>
            <person name="Varela M.C."/>
            <person name="Egas C."/>
            <person name="Matos J."/>
            <person name="Miguel C.M."/>
            <person name="Oliveira M.M."/>
            <person name="Ricardo C.P."/>
            <person name="Goncalves S."/>
        </authorList>
    </citation>
    <scope>NUCLEOTIDE SEQUENCE [LARGE SCALE GENOMIC DNA]</scope>
    <source>
        <strain evidence="29">cv. HL8</strain>
    </source>
</reference>
<dbReference type="Pfam" id="PF00136">
    <property type="entry name" value="DNA_pol_B"/>
    <property type="match status" value="1"/>
</dbReference>
<evidence type="ECO:0000256" key="4">
    <source>
        <dbReference type="ARBA" id="ARBA00012417"/>
    </source>
</evidence>
<evidence type="ECO:0000256" key="17">
    <source>
        <dbReference type="ARBA" id="ARBA00023125"/>
    </source>
</evidence>
<dbReference type="SMART" id="SM00486">
    <property type="entry name" value="POLBc"/>
    <property type="match status" value="1"/>
</dbReference>
<dbReference type="Pfam" id="PF24055">
    <property type="entry name" value="POL3_N"/>
    <property type="match status" value="1"/>
</dbReference>
<evidence type="ECO:0000256" key="5">
    <source>
        <dbReference type="ARBA" id="ARBA00021589"/>
    </source>
</evidence>
<dbReference type="InterPro" id="IPR023211">
    <property type="entry name" value="DNA_pol_palm_dom_sf"/>
</dbReference>
<evidence type="ECO:0000259" key="25">
    <source>
        <dbReference type="Pfam" id="PF14260"/>
    </source>
</evidence>
<evidence type="ECO:0000256" key="7">
    <source>
        <dbReference type="ARBA" id="ARBA00022679"/>
    </source>
</evidence>
<dbReference type="SUPFAM" id="SSF56672">
    <property type="entry name" value="DNA/RNA polymerases"/>
    <property type="match status" value="1"/>
</dbReference>
<dbReference type="GO" id="GO:0003887">
    <property type="term" value="F:DNA-directed DNA polymerase activity"/>
    <property type="evidence" value="ECO:0007669"/>
    <property type="project" value="UniProtKB-KW"/>
</dbReference>
<dbReference type="FunFam" id="1.10.287.690:FF:000002">
    <property type="entry name" value="DNA polymerase zeta"/>
    <property type="match status" value="1"/>
</dbReference>
<evidence type="ECO:0000256" key="16">
    <source>
        <dbReference type="ARBA" id="ARBA00023014"/>
    </source>
</evidence>
<dbReference type="InterPro" id="IPR006133">
    <property type="entry name" value="DNA-dir_DNA_pol_B_exonuc"/>
</dbReference>
<comment type="subunit">
    <text evidence="21">Forms DNA polymerase zeta with REV7.</text>
</comment>
<comment type="cofactor">
    <cofactor evidence="1">
        <name>[4Fe-4S] cluster</name>
        <dbReference type="ChEBI" id="CHEBI:49883"/>
    </cofactor>
</comment>
<keyword evidence="19" id="KW-0539">Nucleus</keyword>
<keyword evidence="13" id="KW-0862">Zinc</keyword>
<accession>A0AAW0JUI3</accession>
<feature type="domain" description="DNA-directed DNA polymerase family B multifunctional" evidence="23">
    <location>
        <begin position="1505"/>
        <end position="1953"/>
    </location>
</feature>
<dbReference type="InterPro" id="IPR036397">
    <property type="entry name" value="RNaseH_sf"/>
</dbReference>
<evidence type="ECO:0000256" key="13">
    <source>
        <dbReference type="ARBA" id="ARBA00022833"/>
    </source>
</evidence>
<evidence type="ECO:0000259" key="27">
    <source>
        <dbReference type="Pfam" id="PF24065"/>
    </source>
</evidence>
<protein>
    <recommendedName>
        <fullName evidence="5">DNA polymerase zeta catalytic subunit</fullName>
        <ecNumber evidence="4">2.7.7.7</ecNumber>
    </recommendedName>
</protein>
<dbReference type="CDD" id="cd05778">
    <property type="entry name" value="DNA_polB_zeta_exo"/>
    <property type="match status" value="1"/>
</dbReference>
<evidence type="ECO:0000256" key="20">
    <source>
        <dbReference type="ARBA" id="ARBA00049244"/>
    </source>
</evidence>
<dbReference type="PRINTS" id="PR00106">
    <property type="entry name" value="DNAPOLB"/>
</dbReference>
<evidence type="ECO:0000256" key="2">
    <source>
        <dbReference type="ARBA" id="ARBA00004123"/>
    </source>
</evidence>
<evidence type="ECO:0000256" key="6">
    <source>
        <dbReference type="ARBA" id="ARBA00022485"/>
    </source>
</evidence>
<gene>
    <name evidence="28" type="primary">REV3_1</name>
    <name evidence="28" type="ORF">CFP56_028068</name>
</gene>
<feature type="compositionally biased region" description="Polar residues" evidence="22">
    <location>
        <begin position="1093"/>
        <end position="1105"/>
    </location>
</feature>
<keyword evidence="17" id="KW-0238">DNA-binding</keyword>
<keyword evidence="16" id="KW-0411">Iron-sulfur</keyword>
<evidence type="ECO:0000256" key="9">
    <source>
        <dbReference type="ARBA" id="ARBA00022705"/>
    </source>
</evidence>
<keyword evidence="6" id="KW-0004">4Fe-4S</keyword>
<dbReference type="GO" id="GO:0051539">
    <property type="term" value="F:4 iron, 4 sulfur cluster binding"/>
    <property type="evidence" value="ECO:0007669"/>
    <property type="project" value="UniProtKB-KW"/>
</dbReference>
<evidence type="ECO:0000256" key="21">
    <source>
        <dbReference type="ARBA" id="ARBA00066055"/>
    </source>
</evidence>
<evidence type="ECO:0000259" key="23">
    <source>
        <dbReference type="Pfam" id="PF00136"/>
    </source>
</evidence>
<comment type="catalytic activity">
    <reaction evidence="20">
        <text>DNA(n) + a 2'-deoxyribonucleoside 5'-triphosphate = DNA(n+1) + diphosphate</text>
        <dbReference type="Rhea" id="RHEA:22508"/>
        <dbReference type="Rhea" id="RHEA-COMP:17339"/>
        <dbReference type="Rhea" id="RHEA-COMP:17340"/>
        <dbReference type="ChEBI" id="CHEBI:33019"/>
        <dbReference type="ChEBI" id="CHEBI:61560"/>
        <dbReference type="ChEBI" id="CHEBI:173112"/>
        <dbReference type="EC" id="2.7.7.7"/>
    </reaction>
</comment>
<evidence type="ECO:0000256" key="22">
    <source>
        <dbReference type="SAM" id="MobiDB-lite"/>
    </source>
</evidence>
<feature type="domain" description="DNA polymerase zeta catalytic subunit N-terminal" evidence="27">
    <location>
        <begin position="11"/>
        <end position="64"/>
    </location>
</feature>
<dbReference type="InterPro" id="IPR006134">
    <property type="entry name" value="DNA-dir_DNA_pol_B_multi_dom"/>
</dbReference>
<dbReference type="SUPFAM" id="SSF53098">
    <property type="entry name" value="Ribonuclease H-like"/>
    <property type="match status" value="1"/>
</dbReference>
<evidence type="ECO:0000313" key="28">
    <source>
        <dbReference type="EMBL" id="KAK7830687.1"/>
    </source>
</evidence>
<evidence type="ECO:0000256" key="14">
    <source>
        <dbReference type="ARBA" id="ARBA00022932"/>
    </source>
</evidence>
<keyword evidence="12" id="KW-0863">Zinc-finger</keyword>
<dbReference type="InterPro" id="IPR056435">
    <property type="entry name" value="DPOD/Z_N"/>
</dbReference>
<dbReference type="EC" id="2.7.7.7" evidence="4"/>
<dbReference type="GO" id="GO:0006260">
    <property type="term" value="P:DNA replication"/>
    <property type="evidence" value="ECO:0007669"/>
    <property type="project" value="UniProtKB-KW"/>
</dbReference>